<dbReference type="STRING" id="1817772.A2527_10080"/>
<proteinExistence type="predicted"/>
<evidence type="ECO:0000313" key="1">
    <source>
        <dbReference type="EMBL" id="OGG94916.1"/>
    </source>
</evidence>
<gene>
    <name evidence="1" type="ORF">A2527_10080</name>
</gene>
<organism evidence="1 2">
    <name type="scientific">Candidatus Lambdaproteobacteria bacterium RIFOXYD2_FULL_50_16</name>
    <dbReference type="NCBI Taxonomy" id="1817772"/>
    <lineage>
        <taxon>Bacteria</taxon>
        <taxon>Pseudomonadati</taxon>
        <taxon>Pseudomonadota</taxon>
        <taxon>Candidatus Lambdaproteobacteria</taxon>
    </lineage>
</organism>
<dbReference type="Proteomes" id="UP000178449">
    <property type="component" value="Unassembled WGS sequence"/>
</dbReference>
<accession>A0A1F6G9Y2</accession>
<dbReference type="AlphaFoldDB" id="A0A1F6G9Y2"/>
<evidence type="ECO:0000313" key="2">
    <source>
        <dbReference type="Proteomes" id="UP000178449"/>
    </source>
</evidence>
<comment type="caution">
    <text evidence="1">The sequence shown here is derived from an EMBL/GenBank/DDBJ whole genome shotgun (WGS) entry which is preliminary data.</text>
</comment>
<reference evidence="1 2" key="1">
    <citation type="journal article" date="2016" name="Nat. Commun.">
        <title>Thousands of microbial genomes shed light on interconnected biogeochemical processes in an aquifer system.</title>
        <authorList>
            <person name="Anantharaman K."/>
            <person name="Brown C.T."/>
            <person name="Hug L.A."/>
            <person name="Sharon I."/>
            <person name="Castelle C.J."/>
            <person name="Probst A.J."/>
            <person name="Thomas B.C."/>
            <person name="Singh A."/>
            <person name="Wilkins M.J."/>
            <person name="Karaoz U."/>
            <person name="Brodie E.L."/>
            <person name="Williams K.H."/>
            <person name="Hubbard S.S."/>
            <person name="Banfield J.F."/>
        </authorList>
    </citation>
    <scope>NUCLEOTIDE SEQUENCE [LARGE SCALE GENOMIC DNA]</scope>
</reference>
<name>A0A1F6G9Y2_9PROT</name>
<sequence>MAQLIKPFLIRNPGCEFCKNFLESFEYKGEQSKSACLIGAQKIFQQGLPFMERRKYKWIGCGYATEKNRDRYCEDFQVYSLTGRLAARLILFFQRAGEQLPPSFGGEKWWNN</sequence>
<dbReference type="EMBL" id="MFNE01000031">
    <property type="protein sequence ID" value="OGG94916.1"/>
    <property type="molecule type" value="Genomic_DNA"/>
</dbReference>
<protein>
    <submittedName>
        <fullName evidence="1">Uncharacterized protein</fullName>
    </submittedName>
</protein>